<feature type="region of interest" description="Disordered" evidence="1">
    <location>
        <begin position="1"/>
        <end position="146"/>
    </location>
</feature>
<proteinExistence type="predicted"/>
<sequence>MEKLRDIGKRTEPSPGHGSGGGGPSHRQLPERQGPAPAQLPATGKRHWGPGSRPAISLSQHTSRQDQPSMAPSLPWRVQPGVESQPLTLGGPALTLGQPSLRVITQPRQKSPPPRRNWEPALQGLSGDATSRLTQEQPSRPREERQPLLLLLLRLAHIG</sequence>
<accession>A0A7J7WDW4</accession>
<name>A0A7J7WDW4_PIPKU</name>
<organism evidence="2 3">
    <name type="scientific">Pipistrellus kuhlii</name>
    <name type="common">Kuhl's pipistrelle</name>
    <dbReference type="NCBI Taxonomy" id="59472"/>
    <lineage>
        <taxon>Eukaryota</taxon>
        <taxon>Metazoa</taxon>
        <taxon>Chordata</taxon>
        <taxon>Craniata</taxon>
        <taxon>Vertebrata</taxon>
        <taxon>Euteleostomi</taxon>
        <taxon>Mammalia</taxon>
        <taxon>Eutheria</taxon>
        <taxon>Laurasiatheria</taxon>
        <taxon>Chiroptera</taxon>
        <taxon>Yangochiroptera</taxon>
        <taxon>Vespertilionidae</taxon>
        <taxon>Pipistrellus</taxon>
    </lineage>
</organism>
<dbReference type="Proteomes" id="UP000558488">
    <property type="component" value="Unassembled WGS sequence"/>
</dbReference>
<reference evidence="2 3" key="1">
    <citation type="journal article" date="2020" name="Nature">
        <title>Six reference-quality genomes reveal evolution of bat adaptations.</title>
        <authorList>
            <person name="Jebb D."/>
            <person name="Huang Z."/>
            <person name="Pippel M."/>
            <person name="Hughes G.M."/>
            <person name="Lavrichenko K."/>
            <person name="Devanna P."/>
            <person name="Winkler S."/>
            <person name="Jermiin L.S."/>
            <person name="Skirmuntt E.C."/>
            <person name="Katzourakis A."/>
            <person name="Burkitt-Gray L."/>
            <person name="Ray D.A."/>
            <person name="Sullivan K.A.M."/>
            <person name="Roscito J.G."/>
            <person name="Kirilenko B.M."/>
            <person name="Davalos L.M."/>
            <person name="Corthals A.P."/>
            <person name="Power M.L."/>
            <person name="Jones G."/>
            <person name="Ransome R.D."/>
            <person name="Dechmann D.K.N."/>
            <person name="Locatelli A.G."/>
            <person name="Puechmaille S.J."/>
            <person name="Fedrigo O."/>
            <person name="Jarvis E.D."/>
            <person name="Hiller M."/>
            <person name="Vernes S.C."/>
            <person name="Myers E.W."/>
            <person name="Teeling E.C."/>
        </authorList>
    </citation>
    <scope>NUCLEOTIDE SEQUENCE [LARGE SCALE GENOMIC DNA]</scope>
    <source>
        <strain evidence="2">MPipKuh1</strain>
        <tissue evidence="2">Flight muscle</tissue>
    </source>
</reference>
<dbReference type="AlphaFoldDB" id="A0A7J7WDW4"/>
<feature type="compositionally biased region" description="Low complexity" evidence="1">
    <location>
        <begin position="85"/>
        <end position="99"/>
    </location>
</feature>
<dbReference type="EMBL" id="JACAGB010000011">
    <property type="protein sequence ID" value="KAF6335360.1"/>
    <property type="molecule type" value="Genomic_DNA"/>
</dbReference>
<evidence type="ECO:0000313" key="3">
    <source>
        <dbReference type="Proteomes" id="UP000558488"/>
    </source>
</evidence>
<evidence type="ECO:0000256" key="1">
    <source>
        <dbReference type="SAM" id="MobiDB-lite"/>
    </source>
</evidence>
<feature type="compositionally biased region" description="Basic and acidic residues" evidence="1">
    <location>
        <begin position="1"/>
        <end position="12"/>
    </location>
</feature>
<feature type="compositionally biased region" description="Polar residues" evidence="1">
    <location>
        <begin position="57"/>
        <end position="70"/>
    </location>
</feature>
<comment type="caution">
    <text evidence="2">The sequence shown here is derived from an EMBL/GenBank/DDBJ whole genome shotgun (WGS) entry which is preliminary data.</text>
</comment>
<gene>
    <name evidence="2" type="ORF">mPipKuh1_008043</name>
</gene>
<keyword evidence="3" id="KW-1185">Reference proteome</keyword>
<protein>
    <submittedName>
        <fullName evidence="2">Uncharacterized protein</fullName>
    </submittedName>
</protein>
<evidence type="ECO:0000313" key="2">
    <source>
        <dbReference type="EMBL" id="KAF6335360.1"/>
    </source>
</evidence>